<dbReference type="Proteomes" id="UP000038009">
    <property type="component" value="Unassembled WGS sequence"/>
</dbReference>
<protein>
    <submittedName>
        <fullName evidence="2">Putative mitochondrial RNA binding protein</fullName>
    </submittedName>
</protein>
<dbReference type="OMA" id="PRAGHFF"/>
<keyword evidence="3" id="KW-1185">Reference proteome</keyword>
<name>A0A0N0P952_LEPSE</name>
<gene>
    <name evidence="2" type="ORF">ABL78_0523</name>
</gene>
<dbReference type="OrthoDB" id="278744at2759"/>
<feature type="region of interest" description="Disordered" evidence="1">
    <location>
        <begin position="357"/>
        <end position="378"/>
    </location>
</feature>
<evidence type="ECO:0000313" key="2">
    <source>
        <dbReference type="EMBL" id="KPI90297.1"/>
    </source>
</evidence>
<feature type="region of interest" description="Disordered" evidence="1">
    <location>
        <begin position="724"/>
        <end position="762"/>
    </location>
</feature>
<reference evidence="2 3" key="1">
    <citation type="journal article" date="2015" name="PLoS Pathog.">
        <title>Leptomonas seymouri: Adaptations to the Dixenous Life Cycle Analyzed by Genome Sequencing, Transcriptome Profiling and Co-infection with Leishmania donovani.</title>
        <authorList>
            <person name="Kraeva N."/>
            <person name="Butenko A."/>
            <person name="Hlavacova J."/>
            <person name="Kostygov A."/>
            <person name="Myskova J."/>
            <person name="Grybchuk D."/>
            <person name="Lestinova T."/>
            <person name="Votypka J."/>
            <person name="Volf P."/>
            <person name="Opperdoes F."/>
            <person name="Flegontov P."/>
            <person name="Lukes J."/>
            <person name="Yurchenko V."/>
        </authorList>
    </citation>
    <scope>NUCLEOTIDE SEQUENCE [LARGE SCALE GENOMIC DNA]</scope>
    <source>
        <strain evidence="2 3">ATCC 30220</strain>
    </source>
</reference>
<dbReference type="CDD" id="cd23742">
    <property type="entry name" value="RESC12-12A"/>
    <property type="match status" value="1"/>
</dbReference>
<comment type="caution">
    <text evidence="2">The sequence shown here is derived from an EMBL/GenBank/DDBJ whole genome shotgun (WGS) entry which is preliminary data.</text>
</comment>
<evidence type="ECO:0000256" key="1">
    <source>
        <dbReference type="SAM" id="MobiDB-lite"/>
    </source>
</evidence>
<evidence type="ECO:0000313" key="3">
    <source>
        <dbReference type="Proteomes" id="UP000038009"/>
    </source>
</evidence>
<organism evidence="2 3">
    <name type="scientific">Leptomonas seymouri</name>
    <dbReference type="NCBI Taxonomy" id="5684"/>
    <lineage>
        <taxon>Eukaryota</taxon>
        <taxon>Discoba</taxon>
        <taxon>Euglenozoa</taxon>
        <taxon>Kinetoplastea</taxon>
        <taxon>Metakinetoplastina</taxon>
        <taxon>Trypanosomatida</taxon>
        <taxon>Trypanosomatidae</taxon>
        <taxon>Leishmaniinae</taxon>
        <taxon>Leptomonas</taxon>
    </lineage>
</organism>
<feature type="region of interest" description="Disordered" evidence="1">
    <location>
        <begin position="436"/>
        <end position="458"/>
    </location>
</feature>
<sequence>MTYRVAMQALQLGCRPVSAARWSALQGSIFAAARVLSRRFATATAAEPDAASGSALLMESRSDVEAVADTPKEPRRHLVVTLLQYVYSTNACTSGAHLALPQGTHNVQRVKRIMNVNTTEDLMKALHGAKLETEGECVRYINLVGAYIRHQHLLQMQEDSTSPAARKRAAKVRKVEEVFYLTPEEQHALLRSACLLVEQRRVPLIVASRLLQLRWPKELRRNGGSFTQRYVAEIVRSWISEELREGKLIPSDARALLGNCAFAFKSQVEQSRTSRYGDASSPVSQDTNMESTLSSFIGSLATIAVKDITTPAQAEGLISVMWDVHATGCAAPPSFWDEMVQRVVQFNAALDTQLAEPEEASCAVGDSKKPKRRESPLSRQAGHFFTTLTTRQLYRFLLVLKLSKWSGDTTVLHQLADQVLRNVAFELEVTRHNGNAEDKDKDITQNKGTSVSEADLATPTKSFSPPFSTLVSHAALGAPHQADRPLSKRDIARRIRRIADMRPQEFLELLSLAADLRVPFGVSATRVSEELLSPLVPHLSTRDLLTLLQIVRRTKSQSTELLQAVMRRLMESGPAAPYTLTLSKTLIRTAATAPELFASMDMDDFVHFFIDVCEAQFSLCRPAVVVALGDLLYTLGRRYDEASVPGQRIRAVLNLFCAHMNRLLQLQVISTALVEPLLEFTVLLRMRQHHERYPAVHELLHTRIIVEEQKQARQAAFQESTAGHIDASGISPGKEGNGKQLAAEAAGSEPIAGHAPRWEDRPEAELPKISKAALHVYEEICYMFERMVVIKAKLNKNDFSIFEHDLGKAGLYSLLQGVQLFHHGHLGTEVAYTTDTAREAASQIPRVLPRWMEKAINAIILRKVDRSCFREESTDNEVLKPLGHVHCDAAKVDAVVALIVESPLQMAKRKRALWLYVRELAQRFGSDDTKKSIATYLSKSLF</sequence>
<dbReference type="EMBL" id="LJSK01000007">
    <property type="protein sequence ID" value="KPI90297.1"/>
    <property type="molecule type" value="Genomic_DNA"/>
</dbReference>
<dbReference type="VEuPathDB" id="TriTrypDB:Lsey_0007_0100"/>
<proteinExistence type="predicted"/>
<dbReference type="AlphaFoldDB" id="A0A0N0P952"/>
<accession>A0A0N0P952</accession>